<dbReference type="InterPro" id="IPR024364">
    <property type="entry name" value="Baseplate_phage_T4-like"/>
</dbReference>
<keyword evidence="2" id="KW-1185">Reference proteome</keyword>
<sequence>MTHDQLASLSIGQRDKYLLEMRERNFGSKLKGFAECPHCSEHLELDISTTELQDLKVSSSGNNGNTLEYNIGDIKINYRLPNSIDLAAVAECKEAKSAYNLLVERCLVKVASNEKEITINQLSDDDIDKLAEHMAKSGLQEEILINLQCALCNHKWQMNFDIETFLWNDISVHAKRLLQEVHALAFSYKWREKDILTMSSVRRRHYLEMLT</sequence>
<dbReference type="Proteomes" id="UP000218542">
    <property type="component" value="Unassembled WGS sequence"/>
</dbReference>
<protein>
    <recommendedName>
        <fullName evidence="3">Phage baseplate protein</fullName>
    </recommendedName>
</protein>
<name>A0A286TWA4_9BACT</name>
<dbReference type="EMBL" id="BAOS01000005">
    <property type="protein sequence ID" value="GAX60152.1"/>
    <property type="molecule type" value="Genomic_DNA"/>
</dbReference>
<evidence type="ECO:0000313" key="2">
    <source>
        <dbReference type="Proteomes" id="UP000218542"/>
    </source>
</evidence>
<accession>A0A286TWA4</accession>
<reference evidence="1 2" key="1">
    <citation type="journal article" date="2017" name="Environ. Microbiol. Rep.">
        <title>Genetic diversity of marine anaerobic ammonium-oxidizing bacteria as revealed by genomic and proteomic analyses of 'Candidatus Scalindua japonica'.</title>
        <authorList>
            <person name="Oshiki M."/>
            <person name="Mizuto K."/>
            <person name="Kimura Z."/>
            <person name="Kindaichi T."/>
            <person name="Satoh H."/>
            <person name="Okabe S."/>
        </authorList>
    </citation>
    <scope>NUCLEOTIDE SEQUENCE [LARGE SCALE GENOMIC DNA]</scope>
    <source>
        <strain evidence="2">husup-a2</strain>
    </source>
</reference>
<evidence type="ECO:0000313" key="1">
    <source>
        <dbReference type="EMBL" id="GAX60152.1"/>
    </source>
</evidence>
<organism evidence="1 2">
    <name type="scientific">Candidatus Scalindua japonica</name>
    <dbReference type="NCBI Taxonomy" id="1284222"/>
    <lineage>
        <taxon>Bacteria</taxon>
        <taxon>Pseudomonadati</taxon>
        <taxon>Planctomycetota</taxon>
        <taxon>Candidatus Brocadiia</taxon>
        <taxon>Candidatus Brocadiales</taxon>
        <taxon>Candidatus Scalinduaceae</taxon>
        <taxon>Candidatus Scalindua</taxon>
    </lineage>
</organism>
<proteinExistence type="predicted"/>
<evidence type="ECO:0008006" key="3">
    <source>
        <dbReference type="Google" id="ProtNLM"/>
    </source>
</evidence>
<comment type="caution">
    <text evidence="1">The sequence shown here is derived from an EMBL/GenBank/DDBJ whole genome shotgun (WGS) entry which is preliminary data.</text>
</comment>
<dbReference type="AlphaFoldDB" id="A0A286TWA4"/>
<dbReference type="Pfam" id="PF12322">
    <property type="entry name" value="T4_baseplate"/>
    <property type="match status" value="1"/>
</dbReference>
<gene>
    <name evidence="1" type="ORF">SCALIN_C05_0237</name>
</gene>